<proteinExistence type="predicted"/>
<organism evidence="1 2">
    <name type="scientific">Strongyloides papillosus</name>
    <name type="common">Intestinal threadworm</name>
    <dbReference type="NCBI Taxonomy" id="174720"/>
    <lineage>
        <taxon>Eukaryota</taxon>
        <taxon>Metazoa</taxon>
        <taxon>Ecdysozoa</taxon>
        <taxon>Nematoda</taxon>
        <taxon>Chromadorea</taxon>
        <taxon>Rhabditida</taxon>
        <taxon>Tylenchina</taxon>
        <taxon>Panagrolaimomorpha</taxon>
        <taxon>Strongyloidoidea</taxon>
        <taxon>Strongyloididae</taxon>
        <taxon>Strongyloides</taxon>
    </lineage>
</organism>
<dbReference type="Proteomes" id="UP000046392">
    <property type="component" value="Unplaced"/>
</dbReference>
<keyword evidence="1" id="KW-1185">Reference proteome</keyword>
<dbReference type="WBParaSite" id="SPAL_0000351700.1">
    <property type="protein sequence ID" value="SPAL_0000351700.1"/>
    <property type="gene ID" value="SPAL_0000351700"/>
</dbReference>
<reference evidence="2" key="1">
    <citation type="submission" date="2017-02" db="UniProtKB">
        <authorList>
            <consortium name="WormBaseParasite"/>
        </authorList>
    </citation>
    <scope>IDENTIFICATION</scope>
</reference>
<protein>
    <submittedName>
        <fullName evidence="2">Uncharacterized protein</fullName>
    </submittedName>
</protein>
<evidence type="ECO:0000313" key="2">
    <source>
        <dbReference type="WBParaSite" id="SPAL_0000351700.1"/>
    </source>
</evidence>
<evidence type="ECO:0000313" key="1">
    <source>
        <dbReference type="Proteomes" id="UP000046392"/>
    </source>
</evidence>
<dbReference type="AlphaFoldDB" id="A0A0N5BBW7"/>
<accession>A0A0N5BBW7</accession>
<sequence>MSNFVRAKLLGEKINFLAMKFQALGKLNDKQIKGLFNMIEDIVTCTNDSLLMQALGFVDFYKLKKSSKRSLVKHENNEITYYSIDLKWDLEFYLEKENFIMSNDTLLPLMIYGDDIDTNKIGSSHKGGMLTHIGYKIIHPNLQTSKLSHIRTYSVIESDKVKPSNYISYMRSILSNFTDLNVLYKEKTLKVKVIGILGDNEFLQMLHGHKRNWLARGMNNCRTCAVDGMSKKILFLLIFEIFTELVGDF</sequence>
<name>A0A0N5BBW7_STREA</name>